<dbReference type="InterPro" id="IPR000064">
    <property type="entry name" value="NLP_P60_dom"/>
</dbReference>
<dbReference type="AlphaFoldDB" id="A0A399SWI1"/>
<dbReference type="Gene3D" id="2.30.30.40">
    <property type="entry name" value="SH3 Domains"/>
    <property type="match status" value="2"/>
</dbReference>
<dbReference type="Pfam" id="PF00877">
    <property type="entry name" value="NLPC_P60"/>
    <property type="match status" value="1"/>
</dbReference>
<dbReference type="PANTHER" id="PTHR47053:SF1">
    <property type="entry name" value="MUREIN DD-ENDOPEPTIDASE MEPH-RELATED"/>
    <property type="match status" value="1"/>
</dbReference>
<dbReference type="Gene3D" id="3.90.1720.10">
    <property type="entry name" value="endopeptidase domain like (from Nostoc punctiforme)"/>
    <property type="match status" value="1"/>
</dbReference>
<keyword evidence="3 7" id="KW-0378">Hydrolase</keyword>
<evidence type="ECO:0000256" key="1">
    <source>
        <dbReference type="ARBA" id="ARBA00007074"/>
    </source>
</evidence>
<feature type="signal peptide" evidence="5">
    <location>
        <begin position="1"/>
        <end position="19"/>
    </location>
</feature>
<dbReference type="InterPro" id="IPR051202">
    <property type="entry name" value="Peptidase_C40"/>
</dbReference>
<protein>
    <submittedName>
        <fullName evidence="7">Glycoside hydrolase</fullName>
    </submittedName>
</protein>
<feature type="domain" description="NlpC/P60" evidence="6">
    <location>
        <begin position="244"/>
        <end position="371"/>
    </location>
</feature>
<keyword evidence="2" id="KW-0645">Protease</keyword>
<keyword evidence="8" id="KW-1185">Reference proteome</keyword>
<evidence type="ECO:0000256" key="3">
    <source>
        <dbReference type="ARBA" id="ARBA00022801"/>
    </source>
</evidence>
<dbReference type="PANTHER" id="PTHR47053">
    <property type="entry name" value="MUREIN DD-ENDOPEPTIDASE MEPH-RELATED"/>
    <property type="match status" value="1"/>
</dbReference>
<sequence>MKRFIKSVWIAALVFSVWACSTTTNEQEFDTLLSDVSARFAPDKRVAVLNFEIEKTTQGTVVLKGETNLKEAHSFLLDTLGKTQIQVVDSIRILPGEQFGEKVWGLVTLSVIPMRKTPDYAAEMVSQTLMGTPIKLLDKEDGWYRIQTPDQYIGWVNGSGIVSLSQSELNNWKASNRYIFTQISGSVLEAPKADAAPVSDLVLGCIFEAGQQSNGFIQVKFPDGREGFVPTADCALFSEWEAITPEVENIIASAKKLLGRPYLWGGTSTKGVDCSGFTKTAYYSQGVMLARDASQQARYGEQLDITDFQFQPGDLLFFGRSKERITHVGLYIGNNRFIHSSGRVKINSFQAEDEDFDEGLKKRLVAACRVLNSLNTEQIIPIKDHPWYN</sequence>
<dbReference type="RefSeq" id="WP_119439631.1">
    <property type="nucleotide sequence ID" value="NZ_QWGR01000015.1"/>
</dbReference>
<dbReference type="GO" id="GO:0008234">
    <property type="term" value="F:cysteine-type peptidase activity"/>
    <property type="evidence" value="ECO:0007669"/>
    <property type="project" value="UniProtKB-KW"/>
</dbReference>
<dbReference type="Proteomes" id="UP000265926">
    <property type="component" value="Unassembled WGS sequence"/>
</dbReference>
<evidence type="ECO:0000256" key="4">
    <source>
        <dbReference type="ARBA" id="ARBA00022807"/>
    </source>
</evidence>
<dbReference type="Pfam" id="PF18348">
    <property type="entry name" value="SH3_16"/>
    <property type="match status" value="1"/>
</dbReference>
<evidence type="ECO:0000259" key="6">
    <source>
        <dbReference type="PROSITE" id="PS51935"/>
    </source>
</evidence>
<dbReference type="PROSITE" id="PS51935">
    <property type="entry name" value="NLPC_P60"/>
    <property type="match status" value="1"/>
</dbReference>
<dbReference type="OrthoDB" id="9813368at2"/>
<evidence type="ECO:0000313" key="7">
    <source>
        <dbReference type="EMBL" id="RIJ46357.1"/>
    </source>
</evidence>
<evidence type="ECO:0000313" key="8">
    <source>
        <dbReference type="Proteomes" id="UP000265926"/>
    </source>
</evidence>
<dbReference type="EMBL" id="QWGR01000015">
    <property type="protein sequence ID" value="RIJ46357.1"/>
    <property type="molecule type" value="Genomic_DNA"/>
</dbReference>
<proteinExistence type="inferred from homology"/>
<name>A0A399SWI1_9BACT</name>
<dbReference type="GO" id="GO:0006508">
    <property type="term" value="P:proteolysis"/>
    <property type="evidence" value="ECO:0007669"/>
    <property type="project" value="UniProtKB-KW"/>
</dbReference>
<feature type="chain" id="PRO_5017185948" evidence="5">
    <location>
        <begin position="20"/>
        <end position="389"/>
    </location>
</feature>
<dbReference type="SUPFAM" id="SSF54001">
    <property type="entry name" value="Cysteine proteinases"/>
    <property type="match status" value="1"/>
</dbReference>
<dbReference type="InterPro" id="IPR041382">
    <property type="entry name" value="SH3_16"/>
</dbReference>
<reference evidence="7 8" key="1">
    <citation type="submission" date="2018-08" db="EMBL/GenBank/DDBJ databases">
        <title>Pallidiluteibacterium maritimus gen. nov., sp. nov., isolated from coastal sediment.</title>
        <authorList>
            <person name="Zhou L.Y."/>
        </authorList>
    </citation>
    <scope>NUCLEOTIDE SEQUENCE [LARGE SCALE GENOMIC DNA]</scope>
    <source>
        <strain evidence="7 8">XSD2</strain>
    </source>
</reference>
<accession>A0A399SWI1</accession>
<gene>
    <name evidence="7" type="ORF">D1614_19350</name>
</gene>
<evidence type="ECO:0000256" key="5">
    <source>
        <dbReference type="SAM" id="SignalP"/>
    </source>
</evidence>
<comment type="similarity">
    <text evidence="1">Belongs to the peptidase C40 family.</text>
</comment>
<keyword evidence="4" id="KW-0788">Thiol protease</keyword>
<organism evidence="7 8">
    <name type="scientific">Maribellus luteus</name>
    <dbReference type="NCBI Taxonomy" id="2305463"/>
    <lineage>
        <taxon>Bacteria</taxon>
        <taxon>Pseudomonadati</taxon>
        <taxon>Bacteroidota</taxon>
        <taxon>Bacteroidia</taxon>
        <taxon>Marinilabiliales</taxon>
        <taxon>Prolixibacteraceae</taxon>
        <taxon>Maribellus</taxon>
    </lineage>
</organism>
<keyword evidence="5" id="KW-0732">Signal</keyword>
<comment type="caution">
    <text evidence="7">The sequence shown here is derived from an EMBL/GenBank/DDBJ whole genome shotgun (WGS) entry which is preliminary data.</text>
</comment>
<dbReference type="InterPro" id="IPR038765">
    <property type="entry name" value="Papain-like_cys_pep_sf"/>
</dbReference>
<evidence type="ECO:0000256" key="2">
    <source>
        <dbReference type="ARBA" id="ARBA00022670"/>
    </source>
</evidence>